<dbReference type="Proteomes" id="UP000266183">
    <property type="component" value="Chromosome"/>
</dbReference>
<proteinExistence type="predicted"/>
<feature type="transmembrane region" description="Helical" evidence="1">
    <location>
        <begin position="52"/>
        <end position="73"/>
    </location>
</feature>
<name>A0A385SQF4_9BACT</name>
<sequence>MNKKVIIYGINSIWVIFGVKLVYLSSTFFIGSGETFDGIMRESPYGFVFGRILANALVMLFLISISCLITLVLSKLMRMEVELSFYKKLVTSSLLLYVVVSILCIGFWMT</sequence>
<dbReference type="AlphaFoldDB" id="A0A385SQF4"/>
<dbReference type="EMBL" id="CP032382">
    <property type="protein sequence ID" value="AYB32521.1"/>
    <property type="molecule type" value="Genomic_DNA"/>
</dbReference>
<protein>
    <submittedName>
        <fullName evidence="2">Uncharacterized protein</fullName>
    </submittedName>
</protein>
<evidence type="ECO:0000313" key="2">
    <source>
        <dbReference type="EMBL" id="AYB32521.1"/>
    </source>
</evidence>
<keyword evidence="1" id="KW-0812">Transmembrane</keyword>
<dbReference type="KEGG" id="chk:D4L85_18925"/>
<reference evidence="3" key="1">
    <citation type="submission" date="2018-09" db="EMBL/GenBank/DDBJ databases">
        <title>Chryseolinea sp. KIS68-18 isolated from soil.</title>
        <authorList>
            <person name="Weon H.-Y."/>
            <person name="Kwon S.-W."/>
            <person name="Lee S.A."/>
        </authorList>
    </citation>
    <scope>NUCLEOTIDE SEQUENCE [LARGE SCALE GENOMIC DNA]</scope>
    <source>
        <strain evidence="3">KIS68-18</strain>
    </source>
</reference>
<organism evidence="2 3">
    <name type="scientific">Chryseolinea soli</name>
    <dbReference type="NCBI Taxonomy" id="2321403"/>
    <lineage>
        <taxon>Bacteria</taxon>
        <taxon>Pseudomonadati</taxon>
        <taxon>Bacteroidota</taxon>
        <taxon>Cytophagia</taxon>
        <taxon>Cytophagales</taxon>
        <taxon>Fulvivirgaceae</taxon>
        <taxon>Chryseolinea</taxon>
    </lineage>
</organism>
<keyword evidence="3" id="KW-1185">Reference proteome</keyword>
<gene>
    <name evidence="2" type="ORF">D4L85_18925</name>
</gene>
<feature type="transmembrane region" description="Helical" evidence="1">
    <location>
        <begin position="85"/>
        <end position="109"/>
    </location>
</feature>
<evidence type="ECO:0000313" key="3">
    <source>
        <dbReference type="Proteomes" id="UP000266183"/>
    </source>
</evidence>
<keyword evidence="1" id="KW-1133">Transmembrane helix</keyword>
<keyword evidence="1" id="KW-0472">Membrane</keyword>
<feature type="transmembrane region" description="Helical" evidence="1">
    <location>
        <begin position="12"/>
        <end position="32"/>
    </location>
</feature>
<evidence type="ECO:0000256" key="1">
    <source>
        <dbReference type="SAM" id="Phobius"/>
    </source>
</evidence>
<accession>A0A385SQF4</accession>